<dbReference type="OrthoDB" id="3357519at2759"/>
<evidence type="ECO:0000313" key="2">
    <source>
        <dbReference type="EMBL" id="EJD32201.1"/>
    </source>
</evidence>
<evidence type="ECO:0000313" key="3">
    <source>
        <dbReference type="Proteomes" id="UP000006514"/>
    </source>
</evidence>
<keyword evidence="3" id="KW-1185">Reference proteome</keyword>
<evidence type="ECO:0000256" key="1">
    <source>
        <dbReference type="SAM" id="Coils"/>
    </source>
</evidence>
<reference evidence="3" key="1">
    <citation type="journal article" date="2012" name="Science">
        <title>The Paleozoic origin of enzymatic lignin decomposition reconstructed from 31 fungal genomes.</title>
        <authorList>
            <person name="Floudas D."/>
            <person name="Binder M."/>
            <person name="Riley R."/>
            <person name="Barry K."/>
            <person name="Blanchette R.A."/>
            <person name="Henrissat B."/>
            <person name="Martinez A.T."/>
            <person name="Otillar R."/>
            <person name="Spatafora J.W."/>
            <person name="Yadav J.S."/>
            <person name="Aerts A."/>
            <person name="Benoit I."/>
            <person name="Boyd A."/>
            <person name="Carlson A."/>
            <person name="Copeland A."/>
            <person name="Coutinho P.M."/>
            <person name="de Vries R.P."/>
            <person name="Ferreira P."/>
            <person name="Findley K."/>
            <person name="Foster B."/>
            <person name="Gaskell J."/>
            <person name="Glotzer D."/>
            <person name="Gorecki P."/>
            <person name="Heitman J."/>
            <person name="Hesse C."/>
            <person name="Hori C."/>
            <person name="Igarashi K."/>
            <person name="Jurgens J.A."/>
            <person name="Kallen N."/>
            <person name="Kersten P."/>
            <person name="Kohler A."/>
            <person name="Kuees U."/>
            <person name="Kumar T.K.A."/>
            <person name="Kuo A."/>
            <person name="LaButti K."/>
            <person name="Larrondo L.F."/>
            <person name="Lindquist E."/>
            <person name="Ling A."/>
            <person name="Lombard V."/>
            <person name="Lucas S."/>
            <person name="Lundell T."/>
            <person name="Martin R."/>
            <person name="McLaughlin D.J."/>
            <person name="Morgenstern I."/>
            <person name="Morin E."/>
            <person name="Murat C."/>
            <person name="Nagy L.G."/>
            <person name="Nolan M."/>
            <person name="Ohm R.A."/>
            <person name="Patyshakuliyeva A."/>
            <person name="Rokas A."/>
            <person name="Ruiz-Duenas F.J."/>
            <person name="Sabat G."/>
            <person name="Salamov A."/>
            <person name="Samejima M."/>
            <person name="Schmutz J."/>
            <person name="Slot J.C."/>
            <person name="St John F."/>
            <person name="Stenlid J."/>
            <person name="Sun H."/>
            <person name="Sun S."/>
            <person name="Syed K."/>
            <person name="Tsang A."/>
            <person name="Wiebenga A."/>
            <person name="Young D."/>
            <person name="Pisabarro A."/>
            <person name="Eastwood D.C."/>
            <person name="Martin F."/>
            <person name="Cullen D."/>
            <person name="Grigoriev I.V."/>
            <person name="Hibbett D.S."/>
        </authorList>
    </citation>
    <scope>NUCLEOTIDE SEQUENCE [LARGE SCALE GENOMIC DNA]</scope>
    <source>
        <strain evidence="3">TFB10046</strain>
    </source>
</reference>
<protein>
    <recommendedName>
        <fullName evidence="4">F-box domain-containing protein</fullName>
    </recommendedName>
</protein>
<dbReference type="EMBL" id="JH689225">
    <property type="protein sequence ID" value="EJD32201.1"/>
    <property type="molecule type" value="Genomic_DNA"/>
</dbReference>
<name>J0L7B5_AURST</name>
<accession>J0L7B5</accession>
<dbReference type="Proteomes" id="UP000006514">
    <property type="component" value="Unassembled WGS sequence"/>
</dbReference>
<gene>
    <name evidence="2" type="ORF">AURDEDRAFT_178767</name>
</gene>
<evidence type="ECO:0008006" key="4">
    <source>
        <dbReference type="Google" id="ProtNLM"/>
    </source>
</evidence>
<keyword evidence="1" id="KW-0175">Coiled coil</keyword>
<proteinExistence type="predicted"/>
<dbReference type="AlphaFoldDB" id="J0L7B5"/>
<organism evidence="2 3">
    <name type="scientific">Auricularia subglabra (strain TFB-10046 / SS5)</name>
    <name type="common">White-rot fungus</name>
    <name type="synonym">Auricularia delicata (strain TFB10046)</name>
    <dbReference type="NCBI Taxonomy" id="717982"/>
    <lineage>
        <taxon>Eukaryota</taxon>
        <taxon>Fungi</taxon>
        <taxon>Dikarya</taxon>
        <taxon>Basidiomycota</taxon>
        <taxon>Agaricomycotina</taxon>
        <taxon>Agaricomycetes</taxon>
        <taxon>Auriculariales</taxon>
        <taxon>Auriculariaceae</taxon>
        <taxon>Auricularia</taxon>
    </lineage>
</organism>
<dbReference type="KEGG" id="adl:AURDEDRAFT_178767"/>
<sequence length="177" mass="20417">MFKMTDKLDPNRFAGPYEEPHLRAHVEEDELELDLLRTKSERAKRALEEADERFRAIEQQFKEYKHIRDDAAAYAAEVQRKYDAQVSVVSLRKAYFHPMRKLSDEALERILLFTIGDLTFVGKETTAEGMIARQRQPSALAKVCRRWRQVALQSGGVGSQIEYDLDKSTGASSYRMS</sequence>
<dbReference type="InParanoid" id="J0L7B5"/>
<feature type="coiled-coil region" evidence="1">
    <location>
        <begin position="26"/>
        <end position="67"/>
    </location>
</feature>